<evidence type="ECO:0000256" key="4">
    <source>
        <dbReference type="ARBA" id="ARBA00022807"/>
    </source>
</evidence>
<dbReference type="Gene3D" id="3.90.1720.10">
    <property type="entry name" value="endopeptidase domain like (from Nostoc punctiforme)"/>
    <property type="match status" value="1"/>
</dbReference>
<dbReference type="InterPro" id="IPR000064">
    <property type="entry name" value="NLP_P60_dom"/>
</dbReference>
<keyword evidence="2" id="KW-0645">Protease</keyword>
<evidence type="ECO:0000313" key="7">
    <source>
        <dbReference type="Proteomes" id="UP000190044"/>
    </source>
</evidence>
<sequence length="151" mass="17537">MTDYEGIPFRMGSNDCLGLFRKYYAEEFGISITDYARPNDWESSTIDLIRACYEREGFEMITSWKPKDLRPGDVLCMAIGEGNANHMAIFVGEGKILHHPANRLSVCEEYRDFWRNLTCYVLRHPDVPDLRPTYPDVTIEELLRARYATTD</sequence>
<name>A0A1T5CRX0_9SPHN</name>
<evidence type="ECO:0000313" key="6">
    <source>
        <dbReference type="EMBL" id="SKB62222.1"/>
    </source>
</evidence>
<dbReference type="SUPFAM" id="SSF54001">
    <property type="entry name" value="Cysteine proteinases"/>
    <property type="match status" value="1"/>
</dbReference>
<reference evidence="7" key="1">
    <citation type="submission" date="2017-02" db="EMBL/GenBank/DDBJ databases">
        <authorList>
            <person name="Varghese N."/>
            <person name="Submissions S."/>
        </authorList>
    </citation>
    <scope>NUCLEOTIDE SEQUENCE [LARGE SCALE GENOMIC DNA]</scope>
    <source>
        <strain evidence="7">R11H</strain>
    </source>
</reference>
<protein>
    <submittedName>
        <fullName evidence="6">NlpC/P60 family protein</fullName>
    </submittedName>
</protein>
<dbReference type="AlphaFoldDB" id="A0A1T5CRX0"/>
<evidence type="ECO:0000259" key="5">
    <source>
        <dbReference type="PROSITE" id="PS51935"/>
    </source>
</evidence>
<accession>A0A1T5CRX0</accession>
<keyword evidence="3" id="KW-0378">Hydrolase</keyword>
<dbReference type="GO" id="GO:0008234">
    <property type="term" value="F:cysteine-type peptidase activity"/>
    <property type="evidence" value="ECO:0007669"/>
    <property type="project" value="UniProtKB-KW"/>
</dbReference>
<keyword evidence="7" id="KW-1185">Reference proteome</keyword>
<dbReference type="InterPro" id="IPR038765">
    <property type="entry name" value="Papain-like_cys_pep_sf"/>
</dbReference>
<dbReference type="PROSITE" id="PS51935">
    <property type="entry name" value="NLPC_P60"/>
    <property type="match status" value="1"/>
</dbReference>
<feature type="domain" description="NlpC/P60" evidence="5">
    <location>
        <begin position="1"/>
        <end position="125"/>
    </location>
</feature>
<evidence type="ECO:0000256" key="3">
    <source>
        <dbReference type="ARBA" id="ARBA00022801"/>
    </source>
</evidence>
<dbReference type="RefSeq" id="WP_079638666.1">
    <property type="nucleotide sequence ID" value="NZ_FUYP01000011.1"/>
</dbReference>
<evidence type="ECO:0000256" key="1">
    <source>
        <dbReference type="ARBA" id="ARBA00007074"/>
    </source>
</evidence>
<dbReference type="OrthoDB" id="1494599at2"/>
<keyword evidence="4" id="KW-0788">Thiol protease</keyword>
<dbReference type="Pfam" id="PF00877">
    <property type="entry name" value="NLPC_P60"/>
    <property type="match status" value="1"/>
</dbReference>
<comment type="similarity">
    <text evidence="1">Belongs to the peptidase C40 family.</text>
</comment>
<dbReference type="GO" id="GO:0006508">
    <property type="term" value="P:proteolysis"/>
    <property type="evidence" value="ECO:0007669"/>
    <property type="project" value="UniProtKB-KW"/>
</dbReference>
<proteinExistence type="inferred from homology"/>
<organism evidence="6 7">
    <name type="scientific">Sphingopyxis flava</name>
    <dbReference type="NCBI Taxonomy" id="1507287"/>
    <lineage>
        <taxon>Bacteria</taxon>
        <taxon>Pseudomonadati</taxon>
        <taxon>Pseudomonadota</taxon>
        <taxon>Alphaproteobacteria</taxon>
        <taxon>Sphingomonadales</taxon>
        <taxon>Sphingomonadaceae</taxon>
        <taxon>Sphingopyxis</taxon>
    </lineage>
</organism>
<dbReference type="EMBL" id="FUYP01000011">
    <property type="protein sequence ID" value="SKB62222.1"/>
    <property type="molecule type" value="Genomic_DNA"/>
</dbReference>
<evidence type="ECO:0000256" key="2">
    <source>
        <dbReference type="ARBA" id="ARBA00022670"/>
    </source>
</evidence>
<gene>
    <name evidence="6" type="ORF">SAMN06295937_101161</name>
</gene>
<dbReference type="Proteomes" id="UP000190044">
    <property type="component" value="Unassembled WGS sequence"/>
</dbReference>